<reference evidence="2" key="1">
    <citation type="journal article" date="2022" name="Int. J. Mol. Sci.">
        <title>Draft Genome of Tanacetum Coccineum: Genomic Comparison of Closely Related Tanacetum-Family Plants.</title>
        <authorList>
            <person name="Yamashiro T."/>
            <person name="Shiraishi A."/>
            <person name="Nakayama K."/>
            <person name="Satake H."/>
        </authorList>
    </citation>
    <scope>NUCLEOTIDE SEQUENCE</scope>
</reference>
<accession>A0ABQ5ITT3</accession>
<evidence type="ECO:0000256" key="1">
    <source>
        <dbReference type="SAM" id="MobiDB-lite"/>
    </source>
</evidence>
<evidence type="ECO:0000313" key="2">
    <source>
        <dbReference type="EMBL" id="GJU03671.1"/>
    </source>
</evidence>
<evidence type="ECO:0000313" key="3">
    <source>
        <dbReference type="Proteomes" id="UP001151760"/>
    </source>
</evidence>
<feature type="compositionally biased region" description="Polar residues" evidence="1">
    <location>
        <begin position="131"/>
        <end position="149"/>
    </location>
</feature>
<proteinExistence type="predicted"/>
<comment type="caution">
    <text evidence="2">The sequence shown here is derived from an EMBL/GenBank/DDBJ whole genome shotgun (WGS) entry which is preliminary data.</text>
</comment>
<gene>
    <name evidence="2" type="ORF">Tco_1114009</name>
</gene>
<sequence length="179" mass="19995">MAPKRATRSTPVTTTTDPTATTTTTVINAQLQAMINQGVSAALAARDATRNGTRTHSRERVSGILNALQECTVPGFHEVLICLLEEMQKLEAEFVELRLNRPCKRHIEMATEMIGQESHTIAERQAKTRGISKNTSRSNQNQQLTAKQRQNTDRHTQLDLVIRNNKVDQAPMTQKQLPP</sequence>
<name>A0ABQ5ITT3_9ASTR</name>
<dbReference type="Proteomes" id="UP001151760">
    <property type="component" value="Unassembled WGS sequence"/>
</dbReference>
<feature type="region of interest" description="Disordered" evidence="1">
    <location>
        <begin position="124"/>
        <end position="179"/>
    </location>
</feature>
<protein>
    <submittedName>
        <fullName evidence="2">Uncharacterized protein</fullName>
    </submittedName>
</protein>
<organism evidence="2 3">
    <name type="scientific">Tanacetum coccineum</name>
    <dbReference type="NCBI Taxonomy" id="301880"/>
    <lineage>
        <taxon>Eukaryota</taxon>
        <taxon>Viridiplantae</taxon>
        <taxon>Streptophyta</taxon>
        <taxon>Embryophyta</taxon>
        <taxon>Tracheophyta</taxon>
        <taxon>Spermatophyta</taxon>
        <taxon>Magnoliopsida</taxon>
        <taxon>eudicotyledons</taxon>
        <taxon>Gunneridae</taxon>
        <taxon>Pentapetalae</taxon>
        <taxon>asterids</taxon>
        <taxon>campanulids</taxon>
        <taxon>Asterales</taxon>
        <taxon>Asteraceae</taxon>
        <taxon>Asteroideae</taxon>
        <taxon>Anthemideae</taxon>
        <taxon>Anthemidinae</taxon>
        <taxon>Tanacetum</taxon>
    </lineage>
</organism>
<dbReference type="EMBL" id="BQNB010021177">
    <property type="protein sequence ID" value="GJU03671.1"/>
    <property type="molecule type" value="Genomic_DNA"/>
</dbReference>
<reference evidence="2" key="2">
    <citation type="submission" date="2022-01" db="EMBL/GenBank/DDBJ databases">
        <authorList>
            <person name="Yamashiro T."/>
            <person name="Shiraishi A."/>
            <person name="Satake H."/>
            <person name="Nakayama K."/>
        </authorList>
    </citation>
    <scope>NUCLEOTIDE SEQUENCE</scope>
</reference>
<keyword evidence="3" id="KW-1185">Reference proteome</keyword>